<accession>A0ABQ9JIY4</accession>
<gene>
    <name evidence="2" type="ORF">NQ317_004626</name>
</gene>
<dbReference type="PRINTS" id="PR00180">
    <property type="entry name" value="CRETINALDHBP"/>
</dbReference>
<keyword evidence="3" id="KW-1185">Reference proteome</keyword>
<dbReference type="Proteomes" id="UP001162164">
    <property type="component" value="Unassembled WGS sequence"/>
</dbReference>
<dbReference type="CDD" id="cd00170">
    <property type="entry name" value="SEC14"/>
    <property type="match status" value="1"/>
</dbReference>
<comment type="caution">
    <text evidence="2">The sequence shown here is derived from an EMBL/GenBank/DDBJ whole genome shotgun (WGS) entry which is preliminary data.</text>
</comment>
<dbReference type="InterPro" id="IPR001251">
    <property type="entry name" value="CRAL-TRIO_dom"/>
</dbReference>
<sequence>MPSWTSSEESPDSRMYTFRCQMDTKHLLLEKREDHLNYVLKQSNKTKEEFREGVDVLKAWLGTQPHLPETPSDEMLECFYVLSKFSVEGAKQKLDMYYSIRSIVPDFYENKNPKLPNMQRIAKVTCTIPLPKLTKDGYRVILTKWLDDDPDNFDPYDFFSQINNVAEVRLQEDLPIGDIVINDLDLFKLGHFIKFTPTCLKKIFVIVEKVYGNRLKGIYYINPPPFMDRLVSLLKPLMKPKLARRLHVFKATDELYDYIPRDILPKDYGGEELSLKQFRGLWKQKFAEYKDRFDALETFKIDEDLRPDRLENDDILGFYGNFKKLNVD</sequence>
<reference evidence="2" key="1">
    <citation type="journal article" date="2023" name="Insect Mol. Biol.">
        <title>Genome sequencing provides insights into the evolution of gene families encoding plant cell wall-degrading enzymes in longhorned beetles.</title>
        <authorList>
            <person name="Shin N.R."/>
            <person name="Okamura Y."/>
            <person name="Kirsch R."/>
            <person name="Pauchet Y."/>
        </authorList>
    </citation>
    <scope>NUCLEOTIDE SEQUENCE</scope>
    <source>
        <strain evidence="2">MMC_N1</strain>
    </source>
</reference>
<name>A0ABQ9JIY4_9CUCU</name>
<dbReference type="SUPFAM" id="SSF46938">
    <property type="entry name" value="CRAL/TRIO N-terminal domain"/>
    <property type="match status" value="1"/>
</dbReference>
<evidence type="ECO:0000313" key="2">
    <source>
        <dbReference type="EMBL" id="KAJ8977846.1"/>
    </source>
</evidence>
<protein>
    <recommendedName>
        <fullName evidence="1">CRAL-TRIO domain-containing protein</fullName>
    </recommendedName>
</protein>
<organism evidence="2 3">
    <name type="scientific">Molorchus minor</name>
    <dbReference type="NCBI Taxonomy" id="1323400"/>
    <lineage>
        <taxon>Eukaryota</taxon>
        <taxon>Metazoa</taxon>
        <taxon>Ecdysozoa</taxon>
        <taxon>Arthropoda</taxon>
        <taxon>Hexapoda</taxon>
        <taxon>Insecta</taxon>
        <taxon>Pterygota</taxon>
        <taxon>Neoptera</taxon>
        <taxon>Endopterygota</taxon>
        <taxon>Coleoptera</taxon>
        <taxon>Polyphaga</taxon>
        <taxon>Cucujiformia</taxon>
        <taxon>Chrysomeloidea</taxon>
        <taxon>Cerambycidae</taxon>
        <taxon>Lamiinae</taxon>
        <taxon>Monochamini</taxon>
        <taxon>Molorchus</taxon>
    </lineage>
</organism>
<proteinExistence type="predicted"/>
<dbReference type="PANTHER" id="PTHR10174:SF222">
    <property type="entry name" value="GH10083P-RELATED"/>
    <property type="match status" value="1"/>
</dbReference>
<dbReference type="PROSITE" id="PS50191">
    <property type="entry name" value="CRAL_TRIO"/>
    <property type="match status" value="1"/>
</dbReference>
<dbReference type="SUPFAM" id="SSF52087">
    <property type="entry name" value="CRAL/TRIO domain"/>
    <property type="match status" value="1"/>
</dbReference>
<dbReference type="Gene3D" id="3.40.525.10">
    <property type="entry name" value="CRAL-TRIO lipid binding domain"/>
    <property type="match status" value="1"/>
</dbReference>
<dbReference type="Pfam" id="PF00650">
    <property type="entry name" value="CRAL_TRIO"/>
    <property type="match status" value="1"/>
</dbReference>
<dbReference type="EMBL" id="JAPWTJ010000503">
    <property type="protein sequence ID" value="KAJ8977846.1"/>
    <property type="molecule type" value="Genomic_DNA"/>
</dbReference>
<dbReference type="InterPro" id="IPR036865">
    <property type="entry name" value="CRAL-TRIO_dom_sf"/>
</dbReference>
<evidence type="ECO:0000259" key="1">
    <source>
        <dbReference type="PROSITE" id="PS50191"/>
    </source>
</evidence>
<feature type="domain" description="CRAL-TRIO" evidence="1">
    <location>
        <begin position="180"/>
        <end position="276"/>
    </location>
</feature>
<dbReference type="InterPro" id="IPR036273">
    <property type="entry name" value="CRAL/TRIO_N_dom_sf"/>
</dbReference>
<dbReference type="Gene3D" id="1.20.5.1200">
    <property type="entry name" value="Alpha-tocopherol transfer"/>
    <property type="match status" value="1"/>
</dbReference>
<evidence type="ECO:0000313" key="3">
    <source>
        <dbReference type="Proteomes" id="UP001162164"/>
    </source>
</evidence>
<dbReference type="PANTHER" id="PTHR10174">
    <property type="entry name" value="ALPHA-TOCOPHEROL TRANSFER PROTEIN-RELATED"/>
    <property type="match status" value="1"/>
</dbReference>
<dbReference type="SMART" id="SM00516">
    <property type="entry name" value="SEC14"/>
    <property type="match status" value="1"/>
</dbReference>